<dbReference type="InterPro" id="IPR053214">
    <property type="entry name" value="LysM12-like"/>
</dbReference>
<keyword evidence="1" id="KW-0147">Chitin-binding</keyword>
<keyword evidence="5" id="KW-0378">Hydrolase</keyword>
<accession>A0A135UX24</accession>
<evidence type="ECO:0000259" key="4">
    <source>
        <dbReference type="Pfam" id="PF23584"/>
    </source>
</evidence>
<evidence type="ECO:0000313" key="5">
    <source>
        <dbReference type="EMBL" id="KXH64966.1"/>
    </source>
</evidence>
<dbReference type="Proteomes" id="UP000070121">
    <property type="component" value="Unassembled WGS sequence"/>
</dbReference>
<evidence type="ECO:0000313" key="6">
    <source>
        <dbReference type="Proteomes" id="UP000070121"/>
    </source>
</evidence>
<dbReference type="InterPro" id="IPR055560">
    <property type="entry name" value="DUF7136"/>
</dbReference>
<comment type="caution">
    <text evidence="5">The sequence shown here is derived from an EMBL/GenBank/DDBJ whole genome shotgun (WGS) entry which is preliminary data.</text>
</comment>
<gene>
    <name evidence="5" type="ORF">CSAL01_11988</name>
</gene>
<organism evidence="5 6">
    <name type="scientific">Colletotrichum salicis</name>
    <dbReference type="NCBI Taxonomy" id="1209931"/>
    <lineage>
        <taxon>Eukaryota</taxon>
        <taxon>Fungi</taxon>
        <taxon>Dikarya</taxon>
        <taxon>Ascomycota</taxon>
        <taxon>Pezizomycotina</taxon>
        <taxon>Sordariomycetes</taxon>
        <taxon>Hypocreomycetidae</taxon>
        <taxon>Glomerellales</taxon>
        <taxon>Glomerellaceae</taxon>
        <taxon>Colletotrichum</taxon>
        <taxon>Colletotrichum acutatum species complex</taxon>
    </lineage>
</organism>
<evidence type="ECO:0000256" key="3">
    <source>
        <dbReference type="SAM" id="SignalP"/>
    </source>
</evidence>
<dbReference type="STRING" id="1209931.A0A135UX24"/>
<reference evidence="5 6" key="1">
    <citation type="submission" date="2014-02" db="EMBL/GenBank/DDBJ databases">
        <title>The genome sequence of Colletotrichum salicis CBS 607.94.</title>
        <authorList>
            <person name="Baroncelli R."/>
            <person name="Thon M.R."/>
        </authorList>
    </citation>
    <scope>NUCLEOTIDE SEQUENCE [LARGE SCALE GENOMIC DNA]</scope>
    <source>
        <strain evidence="5 6">CBS 607.94</strain>
    </source>
</reference>
<dbReference type="AlphaFoldDB" id="A0A135UX24"/>
<dbReference type="Pfam" id="PF23584">
    <property type="entry name" value="DUF7136"/>
    <property type="match status" value="1"/>
</dbReference>
<dbReference type="GO" id="GO:0016787">
    <property type="term" value="F:hydrolase activity"/>
    <property type="evidence" value="ECO:0007669"/>
    <property type="project" value="UniProtKB-KW"/>
</dbReference>
<dbReference type="PANTHER" id="PTHR47700:SF1">
    <property type="entry name" value="CHITINASE"/>
    <property type="match status" value="1"/>
</dbReference>
<evidence type="ECO:0000256" key="1">
    <source>
        <dbReference type="ARBA" id="ARBA00022669"/>
    </source>
</evidence>
<feature type="signal peptide" evidence="3">
    <location>
        <begin position="1"/>
        <end position="28"/>
    </location>
</feature>
<keyword evidence="6" id="KW-1185">Reference proteome</keyword>
<feature type="domain" description="DUF7136" evidence="4">
    <location>
        <begin position="32"/>
        <end position="89"/>
    </location>
</feature>
<dbReference type="GO" id="GO:0008061">
    <property type="term" value="F:chitin binding"/>
    <property type="evidence" value="ECO:0007669"/>
    <property type="project" value="UniProtKB-KW"/>
</dbReference>
<protein>
    <submittedName>
        <fullName evidence="5">Glycosylhydrolase family 18-6</fullName>
    </submittedName>
</protein>
<dbReference type="PANTHER" id="PTHR47700">
    <property type="entry name" value="V CHITINASE, PUTATIVE (AFU_ORTHOLOGUE AFUA_6G13720)-RELATED"/>
    <property type="match status" value="1"/>
</dbReference>
<evidence type="ECO:0000256" key="2">
    <source>
        <dbReference type="ARBA" id="ARBA00023026"/>
    </source>
</evidence>
<dbReference type="OrthoDB" id="73875at2759"/>
<keyword evidence="2" id="KW-0843">Virulence</keyword>
<name>A0A135UX24_9PEZI</name>
<proteinExistence type="predicted"/>
<keyword evidence="3" id="KW-0732">Signal</keyword>
<dbReference type="EMBL" id="JFFI01000927">
    <property type="protein sequence ID" value="KXH64966.1"/>
    <property type="molecule type" value="Genomic_DNA"/>
</dbReference>
<feature type="chain" id="PRO_5007805439" evidence="3">
    <location>
        <begin position="29"/>
        <end position="481"/>
    </location>
</feature>
<sequence length="481" mass="51534">MHAISWTARSWSLLACVWTILGAATVAASDHSGIMEVGLVFPRNNTYAPTPVLPIIFGFRNSQLAPSLAPEIGFSIWNYNDKSDSVKTTDGQAAIKVSEAEASSISASVTARACEAQDPPIECPSGNDGDENDAGHGLVVGGMQEGFSQANTGLRSLIKQMHKADAEILKIMSDKRRTGGVVTSCLEASSNSNVLAYMSASTKKTRAALYMAWGMGGTTEWATDLRKYHVPAPAEDWAQFKQLAASGLDPKSDSTPTDQLHCDVDEFWLGLGADAAWEGVVKIWEDTGSGYSNTSFLSSVHATLKIETRATDRGSVLGVDCNTDGCSKGMDGDYSGPAAQLIWNSVIIIWDIHASMALIGRSTTIAKDLLSSQGEPDWKPEDQDKFSNYMGQVIDGWANVTSLALKSVFDGTPRLGQPIADGKLYPKNVSPDPRSNELLYNIRKSIFGCAIPAIWHASSAWALVINSGHGCDASNPLDDYL</sequence>